<accession>A0A9Y1QZW7</accession>
<name>A0A9Y1QZW7_9CAUD</name>
<reference evidence="1 2" key="1">
    <citation type="submission" date="2022-11" db="EMBL/GenBank/DDBJ databases">
        <authorList>
            <person name="Naknaen A."/>
            <person name="Wannasrichan W."/>
            <person name="Poochit P."/>
            <person name="Chaikeeratisak V."/>
        </authorList>
    </citation>
    <scope>NUCLEOTIDE SEQUENCE [LARGE SCALE GENOMIC DNA]</scope>
</reference>
<keyword evidence="2" id="KW-1185">Reference proteome</keyword>
<evidence type="ECO:0000313" key="1">
    <source>
        <dbReference type="EMBL" id="WFG74212.1"/>
    </source>
</evidence>
<organism evidence="1 2">
    <name type="scientific">Pseudomonas phage SPA01</name>
    <dbReference type="NCBI Taxonomy" id="3003719"/>
    <lineage>
        <taxon>Viruses</taxon>
        <taxon>Duplodnaviria</taxon>
        <taxon>Heunggongvirae</taxon>
        <taxon>Uroviricota</taxon>
        <taxon>Caudoviricetes</taxon>
        <taxon>Vandenendeviridae</taxon>
        <taxon>Skurskavirinae</taxon>
        <taxon>Pakpunavirus</taxon>
        <taxon>Pakpunavirus SPA01</taxon>
    </lineage>
</organism>
<gene>
    <name evidence="1" type="ORF">DOEKDBNA_00171</name>
</gene>
<protein>
    <submittedName>
        <fullName evidence="1">Uncharacterized protein</fullName>
    </submittedName>
</protein>
<dbReference type="Proteomes" id="UP001213466">
    <property type="component" value="Segment"/>
</dbReference>
<dbReference type="EMBL" id="OP875100">
    <property type="protein sequence ID" value="WFG74212.1"/>
    <property type="molecule type" value="Genomic_DNA"/>
</dbReference>
<sequence length="47" mass="4972">MNNSPVVVCLKCGAVNGGQSKHNVVVALGKKWCGHCGSRVHPTKQNQ</sequence>
<proteinExistence type="predicted"/>
<evidence type="ECO:0000313" key="2">
    <source>
        <dbReference type="Proteomes" id="UP001213466"/>
    </source>
</evidence>